<organism evidence="1 2">
    <name type="scientific">Heyndrickxia coagulans</name>
    <name type="common">Weizmannia coagulans</name>
    <dbReference type="NCBI Taxonomy" id="1398"/>
    <lineage>
        <taxon>Bacteria</taxon>
        <taxon>Bacillati</taxon>
        <taxon>Bacillota</taxon>
        <taxon>Bacilli</taxon>
        <taxon>Bacillales</taxon>
        <taxon>Bacillaceae</taxon>
        <taxon>Heyndrickxia</taxon>
    </lineage>
</organism>
<reference evidence="1 2" key="1">
    <citation type="submission" date="2016-01" db="EMBL/GenBank/DDBJ databases">
        <title>Genome Sequences of Twelve Sporeforming Bacillus Species Isolated from Foods.</title>
        <authorList>
            <person name="Berendsen E.M."/>
            <person name="Wells-Bennik M.H."/>
            <person name="Krawcyk A.O."/>
            <person name="De Jong A."/>
            <person name="Holsappel S."/>
            <person name="Eijlander R.T."/>
            <person name="Kuipers O.P."/>
        </authorList>
    </citation>
    <scope>NUCLEOTIDE SEQUENCE [LARGE SCALE GENOMIC DNA]</scope>
    <source>
        <strain evidence="1 2">B4098</strain>
    </source>
</reference>
<dbReference type="Proteomes" id="UP000075288">
    <property type="component" value="Unassembled WGS sequence"/>
</dbReference>
<proteinExistence type="predicted"/>
<evidence type="ECO:0000313" key="1">
    <source>
        <dbReference type="EMBL" id="KYC60256.1"/>
    </source>
</evidence>
<name>A0A150JST4_HEYCO</name>
<dbReference type="EMBL" id="LQYG01000098">
    <property type="protein sequence ID" value="KYC60256.1"/>
    <property type="molecule type" value="Genomic_DNA"/>
</dbReference>
<accession>A0A150JST4</accession>
<sequence length="47" mass="5338">MKKTGKPEKACRADCFRTGDAGKCGKKQHSMKQHPSVFLWITVFLLE</sequence>
<dbReference type="AlphaFoldDB" id="A0A150JST4"/>
<gene>
    <name evidence="1" type="ORF">B4098_2939</name>
</gene>
<comment type="caution">
    <text evidence="1">The sequence shown here is derived from an EMBL/GenBank/DDBJ whole genome shotgun (WGS) entry which is preliminary data.</text>
</comment>
<evidence type="ECO:0000313" key="2">
    <source>
        <dbReference type="Proteomes" id="UP000075288"/>
    </source>
</evidence>
<protein>
    <submittedName>
        <fullName evidence="1">Uncharacterized protein</fullName>
    </submittedName>
</protein>